<accession>A0ACC3B7P3</accession>
<keyword evidence="2" id="KW-1185">Reference proteome</keyword>
<reference evidence="1 2" key="1">
    <citation type="journal article" date="2023" name="ACS Omega">
        <title>Identification of the Neoaspergillic Acid Biosynthesis Gene Cluster by Establishing an In Vitro CRISPR-Ribonucleoprotein Genetic System in Aspergillus melleus.</title>
        <authorList>
            <person name="Yuan B."/>
            <person name="Grau M.F."/>
            <person name="Murata R.M."/>
            <person name="Torok T."/>
            <person name="Venkateswaran K."/>
            <person name="Stajich J.E."/>
            <person name="Wang C.C.C."/>
        </authorList>
    </citation>
    <scope>NUCLEOTIDE SEQUENCE [LARGE SCALE GENOMIC DNA]</scope>
    <source>
        <strain evidence="1 2">IMV 1140</strain>
    </source>
</reference>
<sequence length="299" mass="32896">MRAKSVKPSAYPALPFHFIRGLNLLSALLVAIILAVFTSNLSKNNYKLPWAFLVLLISSVLSLLNFILTTITHCCYGLSPLLSATTNSILFFLWLISLGLISYSMSHTIMTTCNATYWGTSTGINVCRIYKALYAFTVVGTATHLAGIALDVIVRRRQTRLGAYDPMASSTALNDYKLHNRNSSIMSGGMGSYGPYNNTTHPDDDRHPAFRHQHQPSDDFYNIPDPMVSGAAGNQQRVPPPVYGANSSLEQYHAGDAQDYAETAPALSQRRASRVRFSAYDGYGHPPEQTTGYDPAAYR</sequence>
<evidence type="ECO:0000313" key="1">
    <source>
        <dbReference type="EMBL" id="KAK1146315.1"/>
    </source>
</evidence>
<protein>
    <submittedName>
        <fullName evidence="1">Uncharacterized protein</fullName>
    </submittedName>
</protein>
<name>A0ACC3B7P3_9EURO</name>
<dbReference type="EMBL" id="JAOPJF010000018">
    <property type="protein sequence ID" value="KAK1146315.1"/>
    <property type="molecule type" value="Genomic_DNA"/>
</dbReference>
<dbReference type="Proteomes" id="UP001177260">
    <property type="component" value="Unassembled WGS sequence"/>
</dbReference>
<comment type="caution">
    <text evidence="1">The sequence shown here is derived from an EMBL/GenBank/DDBJ whole genome shotgun (WGS) entry which is preliminary data.</text>
</comment>
<organism evidence="1 2">
    <name type="scientific">Aspergillus melleus</name>
    <dbReference type="NCBI Taxonomy" id="138277"/>
    <lineage>
        <taxon>Eukaryota</taxon>
        <taxon>Fungi</taxon>
        <taxon>Dikarya</taxon>
        <taxon>Ascomycota</taxon>
        <taxon>Pezizomycotina</taxon>
        <taxon>Eurotiomycetes</taxon>
        <taxon>Eurotiomycetidae</taxon>
        <taxon>Eurotiales</taxon>
        <taxon>Aspergillaceae</taxon>
        <taxon>Aspergillus</taxon>
        <taxon>Aspergillus subgen. Circumdati</taxon>
    </lineage>
</organism>
<gene>
    <name evidence="1" type="ORF">N8T08_003102</name>
</gene>
<evidence type="ECO:0000313" key="2">
    <source>
        <dbReference type="Proteomes" id="UP001177260"/>
    </source>
</evidence>
<proteinExistence type="predicted"/>